<name>A0A8K0JC27_9HYPO</name>
<evidence type="ECO:0000313" key="3">
    <source>
        <dbReference type="Proteomes" id="UP000811619"/>
    </source>
</evidence>
<dbReference type="AlphaFoldDB" id="A0A8K0JC27"/>
<reference evidence="2" key="1">
    <citation type="journal article" date="2020" name="bioRxiv">
        <title>Whole genome comparisons of ergot fungi reveals the divergence and evolution of species within the genus Claviceps are the result of varying mechanisms driving genome evolution and host range expansion.</title>
        <authorList>
            <person name="Wyka S.A."/>
            <person name="Mondo S.J."/>
            <person name="Liu M."/>
            <person name="Dettman J."/>
            <person name="Nalam V."/>
            <person name="Broders K.D."/>
        </authorList>
    </citation>
    <scope>NUCLEOTIDE SEQUENCE</scope>
    <source>
        <strain evidence="2">CCC 489</strain>
    </source>
</reference>
<protein>
    <submittedName>
        <fullName evidence="2">Uncharacterized protein</fullName>
    </submittedName>
</protein>
<dbReference type="Proteomes" id="UP000811619">
    <property type="component" value="Unassembled WGS sequence"/>
</dbReference>
<feature type="compositionally biased region" description="Basic and acidic residues" evidence="1">
    <location>
        <begin position="88"/>
        <end position="104"/>
    </location>
</feature>
<feature type="region of interest" description="Disordered" evidence="1">
    <location>
        <begin position="82"/>
        <end position="116"/>
    </location>
</feature>
<keyword evidence="3" id="KW-1185">Reference proteome</keyword>
<evidence type="ECO:0000313" key="2">
    <source>
        <dbReference type="EMBL" id="KAG5925804.1"/>
    </source>
</evidence>
<organism evidence="2 3">
    <name type="scientific">Claviceps africana</name>
    <dbReference type="NCBI Taxonomy" id="83212"/>
    <lineage>
        <taxon>Eukaryota</taxon>
        <taxon>Fungi</taxon>
        <taxon>Dikarya</taxon>
        <taxon>Ascomycota</taxon>
        <taxon>Pezizomycotina</taxon>
        <taxon>Sordariomycetes</taxon>
        <taxon>Hypocreomycetidae</taxon>
        <taxon>Hypocreales</taxon>
        <taxon>Clavicipitaceae</taxon>
        <taxon>Claviceps</taxon>
    </lineage>
</organism>
<gene>
    <name evidence="2" type="ORF">E4U42_003915</name>
</gene>
<sequence>MNAVARMVARTVARTFATETKTINAVARIVARTVARTFATETKTMNAVARIVARTVVRTVARTVARTFATETKTMNAVARINRGQNRGQDRHQAPRFENGRRDSVSASAAHQARERARDLVREYEEAQRTEDVLLKQRIRYLEMEILDLQEEKNILTAQVRSLEEVNERLAEISKKYDELVNKLRNLVE</sequence>
<comment type="caution">
    <text evidence="2">The sequence shown here is derived from an EMBL/GenBank/DDBJ whole genome shotgun (WGS) entry which is preliminary data.</text>
</comment>
<proteinExistence type="predicted"/>
<accession>A0A8K0JC27</accession>
<dbReference type="EMBL" id="SRPY01000334">
    <property type="protein sequence ID" value="KAG5925804.1"/>
    <property type="molecule type" value="Genomic_DNA"/>
</dbReference>
<evidence type="ECO:0000256" key="1">
    <source>
        <dbReference type="SAM" id="MobiDB-lite"/>
    </source>
</evidence>